<protein>
    <submittedName>
        <fullName evidence="6">TetR/AcrR family transcriptional regulator</fullName>
    </submittedName>
</protein>
<evidence type="ECO:0000313" key="7">
    <source>
        <dbReference type="Proteomes" id="UP001055940"/>
    </source>
</evidence>
<dbReference type="Gene3D" id="1.10.10.60">
    <property type="entry name" value="Homeodomain-like"/>
    <property type="match status" value="1"/>
</dbReference>
<dbReference type="RefSeq" id="WP_254419774.1">
    <property type="nucleotide sequence ID" value="NZ_BAAAJB010000024.1"/>
</dbReference>
<sequence length="201" mass="21901">MGLRERKKLATRRALREAAVRLTLERGLENVTVEAISAEADVSPRTFFNYFATKEDALLDNVAVSLDEDARAAFVAGGPTGVFTEDLSALLMATLLVSDDLEAQRADMALRKRLTEQEPHLLSGLLRRFHDVERGVAVAIAERAGASEDDPRSHLAAAAAMSAMRHSMKMAPDRPGGGIDELRAYLGESFRMLGEVFTADD</sequence>
<evidence type="ECO:0000259" key="5">
    <source>
        <dbReference type="PROSITE" id="PS50977"/>
    </source>
</evidence>
<dbReference type="InterPro" id="IPR001647">
    <property type="entry name" value="HTH_TetR"/>
</dbReference>
<dbReference type="InterPro" id="IPR041347">
    <property type="entry name" value="MftR_C"/>
</dbReference>
<reference evidence="6" key="1">
    <citation type="submission" date="2022-06" db="EMBL/GenBank/DDBJ databases">
        <authorList>
            <person name="Ping M."/>
        </authorList>
    </citation>
    <scope>NUCLEOTIDE SEQUENCE</scope>
    <source>
        <strain evidence="6">JCM11759T</strain>
    </source>
</reference>
<keyword evidence="2 4" id="KW-0238">DNA-binding</keyword>
<dbReference type="Gene3D" id="1.10.357.10">
    <property type="entry name" value="Tetracycline Repressor, domain 2"/>
    <property type="match status" value="1"/>
</dbReference>
<dbReference type="InterPro" id="IPR009057">
    <property type="entry name" value="Homeodomain-like_sf"/>
</dbReference>
<dbReference type="SUPFAM" id="SSF46689">
    <property type="entry name" value="Homeodomain-like"/>
    <property type="match status" value="1"/>
</dbReference>
<feature type="DNA-binding region" description="H-T-H motif" evidence="4">
    <location>
        <begin position="32"/>
        <end position="51"/>
    </location>
</feature>
<dbReference type="PANTHER" id="PTHR30055">
    <property type="entry name" value="HTH-TYPE TRANSCRIPTIONAL REGULATOR RUTR"/>
    <property type="match status" value="1"/>
</dbReference>
<evidence type="ECO:0000256" key="2">
    <source>
        <dbReference type="ARBA" id="ARBA00023125"/>
    </source>
</evidence>
<keyword evidence="1" id="KW-0805">Transcription regulation</keyword>
<dbReference type="Pfam" id="PF17754">
    <property type="entry name" value="TetR_C_14"/>
    <property type="match status" value="1"/>
</dbReference>
<dbReference type="PANTHER" id="PTHR30055:SF234">
    <property type="entry name" value="HTH-TYPE TRANSCRIPTIONAL REGULATOR BETI"/>
    <property type="match status" value="1"/>
</dbReference>
<accession>A0ABY5DC92</accession>
<dbReference type="Proteomes" id="UP001055940">
    <property type="component" value="Chromosome"/>
</dbReference>
<evidence type="ECO:0000256" key="3">
    <source>
        <dbReference type="ARBA" id="ARBA00023163"/>
    </source>
</evidence>
<proteinExistence type="predicted"/>
<evidence type="ECO:0000313" key="6">
    <source>
        <dbReference type="EMBL" id="USY20742.1"/>
    </source>
</evidence>
<dbReference type="InterPro" id="IPR023772">
    <property type="entry name" value="DNA-bd_HTH_TetR-type_CS"/>
</dbReference>
<gene>
    <name evidence="6" type="ORF">NE857_03535</name>
</gene>
<evidence type="ECO:0000256" key="4">
    <source>
        <dbReference type="PROSITE-ProRule" id="PRU00335"/>
    </source>
</evidence>
<organism evidence="6 7">
    <name type="scientific">Nocardiopsis exhalans</name>
    <dbReference type="NCBI Taxonomy" id="163604"/>
    <lineage>
        <taxon>Bacteria</taxon>
        <taxon>Bacillati</taxon>
        <taxon>Actinomycetota</taxon>
        <taxon>Actinomycetes</taxon>
        <taxon>Streptosporangiales</taxon>
        <taxon>Nocardiopsidaceae</taxon>
        <taxon>Nocardiopsis</taxon>
    </lineage>
</organism>
<keyword evidence="7" id="KW-1185">Reference proteome</keyword>
<name>A0ABY5DC92_9ACTN</name>
<dbReference type="PROSITE" id="PS01081">
    <property type="entry name" value="HTH_TETR_1"/>
    <property type="match status" value="1"/>
</dbReference>
<dbReference type="PROSITE" id="PS50977">
    <property type="entry name" value="HTH_TETR_2"/>
    <property type="match status" value="1"/>
</dbReference>
<keyword evidence="3" id="KW-0804">Transcription</keyword>
<dbReference type="EMBL" id="CP099837">
    <property type="protein sequence ID" value="USY20742.1"/>
    <property type="molecule type" value="Genomic_DNA"/>
</dbReference>
<evidence type="ECO:0000256" key="1">
    <source>
        <dbReference type="ARBA" id="ARBA00023015"/>
    </source>
</evidence>
<feature type="domain" description="HTH tetR-type" evidence="5">
    <location>
        <begin position="9"/>
        <end position="69"/>
    </location>
</feature>
<dbReference type="Pfam" id="PF00440">
    <property type="entry name" value="TetR_N"/>
    <property type="match status" value="1"/>
</dbReference>
<dbReference type="InterPro" id="IPR050109">
    <property type="entry name" value="HTH-type_TetR-like_transc_reg"/>
</dbReference>